<reference evidence="2" key="1">
    <citation type="submission" date="2014-09" db="EMBL/GenBank/DDBJ databases">
        <authorList>
            <person name="Sharma Rahul"/>
            <person name="Thines Marco"/>
        </authorList>
    </citation>
    <scope>NUCLEOTIDE SEQUENCE [LARGE SCALE GENOMIC DNA]</scope>
</reference>
<evidence type="ECO:0000313" key="2">
    <source>
        <dbReference type="Proteomes" id="UP000054928"/>
    </source>
</evidence>
<sequence length="80" mass="8893">MIQRISAEKENGLNPDEPRSWWTPAHATLRRGFLFIKRGDTVALHKSIERTSKSLTNNDPSLPVLAVDGLAILYGSFSSL</sequence>
<dbReference type="RefSeq" id="XP_024571826.1">
    <property type="nucleotide sequence ID" value="XM_024724392.1"/>
</dbReference>
<name>A0A0P1A5Q5_PLAHL</name>
<dbReference type="AlphaFoldDB" id="A0A0P1A5Q5"/>
<evidence type="ECO:0000313" key="1">
    <source>
        <dbReference type="EMBL" id="CEG35457.1"/>
    </source>
</evidence>
<dbReference type="GeneID" id="36406392"/>
<dbReference type="Proteomes" id="UP000054928">
    <property type="component" value="Unassembled WGS sequence"/>
</dbReference>
<protein>
    <submittedName>
        <fullName evidence="1">Uncharacterized protein</fullName>
    </submittedName>
</protein>
<keyword evidence="2" id="KW-1185">Reference proteome</keyword>
<dbReference type="EMBL" id="CCYD01000053">
    <property type="protein sequence ID" value="CEG35457.1"/>
    <property type="molecule type" value="Genomic_DNA"/>
</dbReference>
<proteinExistence type="predicted"/>
<accession>A0A0P1A5Q5</accession>
<organism evidence="1 2">
    <name type="scientific">Plasmopara halstedii</name>
    <name type="common">Downy mildew of sunflower</name>
    <dbReference type="NCBI Taxonomy" id="4781"/>
    <lineage>
        <taxon>Eukaryota</taxon>
        <taxon>Sar</taxon>
        <taxon>Stramenopiles</taxon>
        <taxon>Oomycota</taxon>
        <taxon>Peronosporomycetes</taxon>
        <taxon>Peronosporales</taxon>
        <taxon>Peronosporaceae</taxon>
        <taxon>Plasmopara</taxon>
    </lineage>
</organism>